<feature type="transmembrane region" description="Helical" evidence="2">
    <location>
        <begin position="144"/>
        <end position="163"/>
    </location>
</feature>
<dbReference type="EMBL" id="CP097320">
    <property type="protein sequence ID" value="UQX12906.1"/>
    <property type="molecule type" value="Genomic_DNA"/>
</dbReference>
<feature type="domain" description="EamA" evidence="3">
    <location>
        <begin position="2"/>
        <end position="124"/>
    </location>
</feature>
<dbReference type="InterPro" id="IPR037185">
    <property type="entry name" value="EmrE-like"/>
</dbReference>
<evidence type="ECO:0000313" key="4">
    <source>
        <dbReference type="EMBL" id="UQX12906.1"/>
    </source>
</evidence>
<dbReference type="Proteomes" id="UP001056610">
    <property type="component" value="Chromosome"/>
</dbReference>
<evidence type="ECO:0000256" key="1">
    <source>
        <dbReference type="ARBA" id="ARBA00007362"/>
    </source>
</evidence>
<protein>
    <submittedName>
        <fullName evidence="4">DMT family transporter</fullName>
    </submittedName>
</protein>
<keyword evidence="2" id="KW-1133">Transmembrane helix</keyword>
<feature type="transmembrane region" description="Helical" evidence="2">
    <location>
        <begin position="27"/>
        <end position="46"/>
    </location>
</feature>
<organism evidence="4 5">
    <name type="scientific">Candidatus Mycobacterium methanotrophicum</name>
    <dbReference type="NCBI Taxonomy" id="2943498"/>
    <lineage>
        <taxon>Bacteria</taxon>
        <taxon>Bacillati</taxon>
        <taxon>Actinomycetota</taxon>
        <taxon>Actinomycetes</taxon>
        <taxon>Mycobacteriales</taxon>
        <taxon>Mycobacteriaceae</taxon>
        <taxon>Mycobacterium</taxon>
    </lineage>
</organism>
<feature type="transmembrane region" description="Helical" evidence="2">
    <location>
        <begin position="169"/>
        <end position="189"/>
    </location>
</feature>
<dbReference type="SUPFAM" id="SSF103481">
    <property type="entry name" value="Multidrug resistance efflux transporter EmrE"/>
    <property type="match status" value="2"/>
</dbReference>
<gene>
    <name evidence="4" type="ORF">M5I08_04525</name>
</gene>
<keyword evidence="5" id="KW-1185">Reference proteome</keyword>
<reference evidence="4" key="1">
    <citation type="submission" date="2022-05" db="EMBL/GenBank/DDBJ databases">
        <title>A methanotrophic Mycobacterium dominates a cave microbial ecosystem.</title>
        <authorList>
            <person name="Van Spanning R.J.M."/>
            <person name="Guan Q."/>
            <person name="Melkonian C."/>
            <person name="Gallant J."/>
            <person name="Polerecky L."/>
            <person name="Flot J.-F."/>
            <person name="Brandt B.W."/>
            <person name="Braster M."/>
            <person name="Iturbe Espinoza P."/>
            <person name="Aerts J."/>
            <person name="Meima-Franke M."/>
            <person name="Piersma S.R."/>
            <person name="Bunduc C."/>
            <person name="Ummels R."/>
            <person name="Pain A."/>
            <person name="Fleming E.J."/>
            <person name="van der Wel N."/>
            <person name="Gherman V.D."/>
            <person name="Sarbu S.M."/>
            <person name="Bodelier P.L.E."/>
            <person name="Bitter W."/>
        </authorList>
    </citation>
    <scope>NUCLEOTIDE SEQUENCE</scope>
    <source>
        <strain evidence="4">Sulfur Cave</strain>
    </source>
</reference>
<dbReference type="InterPro" id="IPR000620">
    <property type="entry name" value="EamA_dom"/>
</dbReference>
<sequence>MSAVSYGVSDFVGGVACRRVAALRVMLVTYPIATVLLGVLAAAAGGPVRPGALVWGSLYGVSQAVGVYWFYAAVSAGPISVVSPLAAVLNAAVPVAVGVALGERPGKTASMGVLLAMLAVILVSRESPADENIRTHRFTSKVAWLTVGSGVAFGLDFVLLYQAPAACRLWPLFFARAAATVLVFAVAGMSNNFQLPSRSPLRLAVAAALLDTLANITMLLAIQKWMLSLASILISLYPATTVVLAVIVLRERLTRWQAVGMILAGASVSMIAAS</sequence>
<keyword evidence="2" id="KW-0472">Membrane</keyword>
<proteinExistence type="inferred from homology"/>
<feature type="transmembrane region" description="Helical" evidence="2">
    <location>
        <begin position="256"/>
        <end position="273"/>
    </location>
</feature>
<evidence type="ECO:0000259" key="3">
    <source>
        <dbReference type="Pfam" id="PF00892"/>
    </source>
</evidence>
<feature type="transmembrane region" description="Helical" evidence="2">
    <location>
        <begin position="201"/>
        <end position="222"/>
    </location>
</feature>
<dbReference type="Pfam" id="PF00892">
    <property type="entry name" value="EamA"/>
    <property type="match status" value="2"/>
</dbReference>
<feature type="transmembrane region" description="Helical" evidence="2">
    <location>
        <begin position="228"/>
        <end position="249"/>
    </location>
</feature>
<feature type="transmembrane region" description="Helical" evidence="2">
    <location>
        <begin position="81"/>
        <end position="102"/>
    </location>
</feature>
<feature type="transmembrane region" description="Helical" evidence="2">
    <location>
        <begin position="108"/>
        <end position="124"/>
    </location>
</feature>
<name>A0ABY4QSH4_9MYCO</name>
<keyword evidence="2" id="KW-0812">Transmembrane</keyword>
<evidence type="ECO:0000313" key="5">
    <source>
        <dbReference type="Proteomes" id="UP001056610"/>
    </source>
</evidence>
<evidence type="ECO:0000256" key="2">
    <source>
        <dbReference type="SAM" id="Phobius"/>
    </source>
</evidence>
<feature type="transmembrane region" description="Helical" evidence="2">
    <location>
        <begin position="52"/>
        <end position="74"/>
    </location>
</feature>
<accession>A0ABY4QSH4</accession>
<comment type="similarity">
    <text evidence="1">Belongs to the EamA transporter family.</text>
</comment>
<feature type="domain" description="EamA" evidence="3">
    <location>
        <begin position="143"/>
        <end position="271"/>
    </location>
</feature>